<dbReference type="InterPro" id="IPR000620">
    <property type="entry name" value="EamA_dom"/>
</dbReference>
<feature type="transmembrane region" description="Helical" evidence="5">
    <location>
        <begin position="245"/>
        <end position="261"/>
    </location>
</feature>
<reference evidence="7" key="1">
    <citation type="submission" date="2022-11" db="UniProtKB">
        <authorList>
            <consortium name="EnsemblMetazoa"/>
        </authorList>
    </citation>
    <scope>IDENTIFICATION</scope>
</reference>
<sequence>MEQDQALQPLNVIDRNTGQQRIKLSQRCRPVAGIFLCVFSALTLVACNLFVKLCLVIPAFEIGIIQFAIQLVVTIPTLIYSNDNVIFSPKITALLVLRGFGGATSMVTRFYASQNMPLGDATVLLFTTPVFVAILARIFLKERLHWIYSILLVLCLAGVTLIARPTFIFGHPDTVPEYNNILVPSLVALLSTVASACNTVVLRVLGKSKINSRVIIFHLGIVGIIYSTLGAHFDKGIQFPFCKSIDYVYALVVGILMTITQKCMNEALRMDRAFIVSLVRTSGIVFGFLFQIIIYSLVPSALSFGGASMIIICNIIIFFFNWFQYRKNSNCNDDVDKIIVK</sequence>
<feature type="transmembrane region" description="Helical" evidence="5">
    <location>
        <begin position="273"/>
        <end position="298"/>
    </location>
</feature>
<organism evidence="7 8">
    <name type="scientific">Exaiptasia diaphana</name>
    <name type="common">Tropical sea anemone</name>
    <name type="synonym">Aiptasia pulchella</name>
    <dbReference type="NCBI Taxonomy" id="2652724"/>
    <lineage>
        <taxon>Eukaryota</taxon>
        <taxon>Metazoa</taxon>
        <taxon>Cnidaria</taxon>
        <taxon>Anthozoa</taxon>
        <taxon>Hexacorallia</taxon>
        <taxon>Actiniaria</taxon>
        <taxon>Aiptasiidae</taxon>
        <taxon>Exaiptasia</taxon>
    </lineage>
</organism>
<dbReference type="OMA" id="ASQIIVW"/>
<dbReference type="RefSeq" id="XP_020910240.1">
    <property type="nucleotide sequence ID" value="XM_021054581.2"/>
</dbReference>
<dbReference type="AlphaFoldDB" id="A0A913XV01"/>
<proteinExistence type="predicted"/>
<evidence type="ECO:0000313" key="8">
    <source>
        <dbReference type="Proteomes" id="UP000887567"/>
    </source>
</evidence>
<dbReference type="PANTHER" id="PTHR22911:SF6">
    <property type="entry name" value="SOLUTE CARRIER FAMILY 35 MEMBER G1"/>
    <property type="match status" value="1"/>
</dbReference>
<feature type="transmembrane region" description="Helical" evidence="5">
    <location>
        <begin position="214"/>
        <end position="233"/>
    </location>
</feature>
<feature type="transmembrane region" description="Helical" evidence="5">
    <location>
        <begin position="118"/>
        <end position="140"/>
    </location>
</feature>
<feature type="transmembrane region" description="Helical" evidence="5">
    <location>
        <begin position="147"/>
        <end position="169"/>
    </location>
</feature>
<evidence type="ECO:0000256" key="1">
    <source>
        <dbReference type="ARBA" id="ARBA00004141"/>
    </source>
</evidence>
<evidence type="ECO:0000256" key="4">
    <source>
        <dbReference type="ARBA" id="ARBA00023136"/>
    </source>
</evidence>
<dbReference type="GeneID" id="110248084"/>
<dbReference type="InterPro" id="IPR037185">
    <property type="entry name" value="EmrE-like"/>
</dbReference>
<name>A0A913XV01_EXADI</name>
<feature type="domain" description="EamA" evidence="6">
    <location>
        <begin position="33"/>
        <end position="163"/>
    </location>
</feature>
<keyword evidence="3 5" id="KW-1133">Transmembrane helix</keyword>
<accession>A0A913XV01</accession>
<keyword evidence="2 5" id="KW-0812">Transmembrane</keyword>
<feature type="transmembrane region" description="Helical" evidence="5">
    <location>
        <begin position="304"/>
        <end position="323"/>
    </location>
</feature>
<evidence type="ECO:0000256" key="2">
    <source>
        <dbReference type="ARBA" id="ARBA00022692"/>
    </source>
</evidence>
<dbReference type="Pfam" id="PF00892">
    <property type="entry name" value="EamA"/>
    <property type="match status" value="1"/>
</dbReference>
<evidence type="ECO:0000256" key="3">
    <source>
        <dbReference type="ARBA" id="ARBA00022989"/>
    </source>
</evidence>
<dbReference type="Gene3D" id="1.10.3730.20">
    <property type="match status" value="1"/>
</dbReference>
<evidence type="ECO:0000259" key="6">
    <source>
        <dbReference type="Pfam" id="PF00892"/>
    </source>
</evidence>
<dbReference type="OrthoDB" id="5968806at2759"/>
<evidence type="ECO:0000256" key="5">
    <source>
        <dbReference type="SAM" id="Phobius"/>
    </source>
</evidence>
<comment type="subcellular location">
    <subcellularLocation>
        <location evidence="1">Membrane</location>
        <topology evidence="1">Multi-pass membrane protein</topology>
    </subcellularLocation>
</comment>
<dbReference type="SUPFAM" id="SSF103481">
    <property type="entry name" value="Multidrug resistance efflux transporter EmrE"/>
    <property type="match status" value="1"/>
</dbReference>
<evidence type="ECO:0000313" key="7">
    <source>
        <dbReference type="EnsemblMetazoa" id="XP_020910240.1"/>
    </source>
</evidence>
<feature type="transmembrane region" description="Helical" evidence="5">
    <location>
        <begin position="31"/>
        <end position="51"/>
    </location>
</feature>
<keyword evidence="8" id="KW-1185">Reference proteome</keyword>
<protein>
    <recommendedName>
        <fullName evidence="6">EamA domain-containing protein</fullName>
    </recommendedName>
</protein>
<dbReference type="KEGG" id="epa:110248084"/>
<feature type="transmembrane region" description="Helical" evidence="5">
    <location>
        <begin position="181"/>
        <end position="202"/>
    </location>
</feature>
<dbReference type="Proteomes" id="UP000887567">
    <property type="component" value="Unplaced"/>
</dbReference>
<keyword evidence="4 5" id="KW-0472">Membrane</keyword>
<dbReference type="PANTHER" id="PTHR22911">
    <property type="entry name" value="ACYL-MALONYL CONDENSING ENZYME-RELATED"/>
    <property type="match status" value="1"/>
</dbReference>
<feature type="transmembrane region" description="Helical" evidence="5">
    <location>
        <begin position="57"/>
        <end position="79"/>
    </location>
</feature>
<feature type="transmembrane region" description="Helical" evidence="5">
    <location>
        <begin position="91"/>
        <end position="112"/>
    </location>
</feature>
<dbReference type="GO" id="GO:0016020">
    <property type="term" value="C:membrane"/>
    <property type="evidence" value="ECO:0007669"/>
    <property type="project" value="UniProtKB-SubCell"/>
</dbReference>
<dbReference type="EnsemblMetazoa" id="XM_021054581.2">
    <property type="protein sequence ID" value="XP_020910240.1"/>
    <property type="gene ID" value="LOC110248084"/>
</dbReference>